<dbReference type="RefSeq" id="WP_122168883.1">
    <property type="nucleotide sequence ID" value="NZ_JAMOIB010000012.1"/>
</dbReference>
<protein>
    <submittedName>
        <fullName evidence="2">DUF3363 domain-containing protein</fullName>
    </submittedName>
</protein>
<feature type="compositionally biased region" description="Polar residues" evidence="1">
    <location>
        <begin position="27"/>
        <end position="39"/>
    </location>
</feature>
<evidence type="ECO:0000313" key="3">
    <source>
        <dbReference type="Proteomes" id="UP000269774"/>
    </source>
</evidence>
<proteinExistence type="predicted"/>
<organism evidence="2 3">
    <name type="scientific">Stutzerimonas zhaodongensis</name>
    <dbReference type="NCBI Taxonomy" id="1176257"/>
    <lineage>
        <taxon>Bacteria</taxon>
        <taxon>Pseudomonadati</taxon>
        <taxon>Pseudomonadota</taxon>
        <taxon>Gammaproteobacteria</taxon>
        <taxon>Pseudomonadales</taxon>
        <taxon>Pseudomonadaceae</taxon>
        <taxon>Stutzerimonas</taxon>
    </lineage>
</organism>
<dbReference type="EMBL" id="RFFM01000010">
    <property type="protein sequence ID" value="RMH87578.1"/>
    <property type="molecule type" value="Genomic_DNA"/>
</dbReference>
<evidence type="ECO:0000256" key="1">
    <source>
        <dbReference type="SAM" id="MobiDB-lite"/>
    </source>
</evidence>
<dbReference type="InterPro" id="IPR021795">
    <property type="entry name" value="DUF3363"/>
</dbReference>
<reference evidence="2 3" key="1">
    <citation type="submission" date="2018-10" db="EMBL/GenBank/DDBJ databases">
        <title>Pseudomonas zhaodongensis NEAU-ST5-21(T) genome.</title>
        <authorList>
            <person name="Peng J."/>
            <person name="Liu Z.-P."/>
        </authorList>
    </citation>
    <scope>NUCLEOTIDE SEQUENCE [LARGE SCALE GENOMIC DNA]</scope>
    <source>
        <strain evidence="2 3">NEAU-ST5-21</strain>
    </source>
</reference>
<feature type="region of interest" description="Disordered" evidence="1">
    <location>
        <begin position="1"/>
        <end position="70"/>
    </location>
</feature>
<sequence length="645" mass="72256">MANRRTKKADDPFRPQVGPPRQRGESFITQIVRQTSRSGAASRKGRHQPGARLGRGHVAARMNASSPRGRRVTVKTRLVNLGKAGGRSTATHLRYIEREGVGRTGEQGRAYTPIEDRAHLGAFETRSRQDRHQFRLIVSPEDAESLDDLRRYTRHLMERVESDLGTRLDWVAVDHWNTDNPHTHVVIRGVDDTGRDLVISRDYIAHGMRMRACELATEWLGQRSEREIQLGHLREVNLERLTGLDRTLLKEARTADIALGQLNRYPHRQQLIGRLQHLNRLGLAHESRPGLWHIEQSTERTLRTLGERGDIIRTMQRALAGSERELSVHEPGAGPAIVGQLLAKGLAGESHDRGYLIVDGTDGKAHHLPLAHTADLSAYPLGAIIDARSPRVPRDMDRQLASLAPDGWYRREHHRLQVLAQPGNASDPDFVLDAYERRLEALRRSGIVERSGNGLWRIPRDLVEQGQRNDAQRAGDMHVTVRARLSLERQIRALGATWLDGQLIAGSSALADRGFGAQARMALAKRADFLIEQGLAKREDQRVLLAPNLLSTLRERELETVGRRLAGQLGKPHHPTLDGRPVNGIYRRQVELVSGRYALLETDSGFSLVPWKPVIEARLGQSIAAVMRGGQVSWQLGRSRSPTIN</sequence>
<dbReference type="AlphaFoldDB" id="A0A3M2HF57"/>
<dbReference type="Proteomes" id="UP000269774">
    <property type="component" value="Unassembled WGS sequence"/>
</dbReference>
<gene>
    <name evidence="2" type="ORF">EA797_21010</name>
</gene>
<comment type="caution">
    <text evidence="2">The sequence shown here is derived from an EMBL/GenBank/DDBJ whole genome shotgun (WGS) entry which is preliminary data.</text>
</comment>
<name>A0A3M2HF57_9GAMM</name>
<dbReference type="Pfam" id="PF11843">
    <property type="entry name" value="DUF3363"/>
    <property type="match status" value="1"/>
</dbReference>
<evidence type="ECO:0000313" key="2">
    <source>
        <dbReference type="EMBL" id="RMH87578.1"/>
    </source>
</evidence>
<accession>A0A3M2HF57</accession>
<keyword evidence="3" id="KW-1185">Reference proteome</keyword>
<dbReference type="OrthoDB" id="9809969at2"/>